<reference evidence="1 2" key="1">
    <citation type="journal article" date="2018" name="PLoS ONE">
        <title>The draft genome of Kipferlia bialata reveals reductive genome evolution in fornicate parasites.</title>
        <authorList>
            <person name="Tanifuji G."/>
            <person name="Takabayashi S."/>
            <person name="Kume K."/>
            <person name="Takagi M."/>
            <person name="Nakayama T."/>
            <person name="Kamikawa R."/>
            <person name="Inagaki Y."/>
            <person name="Hashimoto T."/>
        </authorList>
    </citation>
    <scope>NUCLEOTIDE SEQUENCE [LARGE SCALE GENOMIC DNA]</scope>
    <source>
        <strain evidence="1">NY0173</strain>
    </source>
</reference>
<dbReference type="AlphaFoldDB" id="A0A9K3D7F1"/>
<dbReference type="Gene3D" id="3.40.50.10810">
    <property type="entry name" value="Tandem AAA-ATPase domain"/>
    <property type="match status" value="1"/>
</dbReference>
<dbReference type="InterPro" id="IPR038718">
    <property type="entry name" value="SNF2-like_sf"/>
</dbReference>
<organism evidence="1 2">
    <name type="scientific">Kipferlia bialata</name>
    <dbReference type="NCBI Taxonomy" id="797122"/>
    <lineage>
        <taxon>Eukaryota</taxon>
        <taxon>Metamonada</taxon>
        <taxon>Carpediemonas-like organisms</taxon>
        <taxon>Kipferlia</taxon>
    </lineage>
</organism>
<accession>A0A9K3D7F1</accession>
<sequence>HGLDQTVCDQMEGLTIYRFDVSRLDNEAMAPQESVGRGKKPEASPAPASAPKYMGYIDRAKTLLFILSKSDYFKFISRLTEANGEAISTLFRFEPIEKDVLKDISRLPPSLLATHYSHNRGEGGKVVDRLKQLSYIKDKSIRDRLYPYQVEGILYIVGAPRYGRCMLGDEQGLGKTPQVEHVI</sequence>
<feature type="non-terminal residue" evidence="1">
    <location>
        <position position="1"/>
    </location>
</feature>
<proteinExistence type="predicted"/>
<name>A0A9K3D7F1_9EUKA</name>
<dbReference type="SUPFAM" id="SSF52540">
    <property type="entry name" value="P-loop containing nucleoside triphosphate hydrolases"/>
    <property type="match status" value="1"/>
</dbReference>
<keyword evidence="2" id="KW-1185">Reference proteome</keyword>
<dbReference type="Proteomes" id="UP000265618">
    <property type="component" value="Unassembled WGS sequence"/>
</dbReference>
<dbReference type="InterPro" id="IPR027417">
    <property type="entry name" value="P-loop_NTPase"/>
</dbReference>
<evidence type="ECO:0000313" key="1">
    <source>
        <dbReference type="EMBL" id="GIQ88583.1"/>
    </source>
</evidence>
<protein>
    <recommendedName>
        <fullName evidence="3">SNF2 N-terminal domain-containing protein</fullName>
    </recommendedName>
</protein>
<comment type="caution">
    <text evidence="1">The sequence shown here is derived from an EMBL/GenBank/DDBJ whole genome shotgun (WGS) entry which is preliminary data.</text>
</comment>
<gene>
    <name evidence="1" type="ORF">KIPB_010864</name>
</gene>
<dbReference type="EMBL" id="BDIP01004199">
    <property type="protein sequence ID" value="GIQ88583.1"/>
    <property type="molecule type" value="Genomic_DNA"/>
</dbReference>
<evidence type="ECO:0008006" key="3">
    <source>
        <dbReference type="Google" id="ProtNLM"/>
    </source>
</evidence>
<dbReference type="OrthoDB" id="605656at2759"/>
<evidence type="ECO:0000313" key="2">
    <source>
        <dbReference type="Proteomes" id="UP000265618"/>
    </source>
</evidence>